<evidence type="ECO:0000259" key="3">
    <source>
        <dbReference type="SMART" id="SM00563"/>
    </source>
</evidence>
<dbReference type="AlphaFoldDB" id="A0A0R2BE32"/>
<dbReference type="InterPro" id="IPR002123">
    <property type="entry name" value="Plipid/glycerol_acylTrfase"/>
</dbReference>
<dbReference type="PANTHER" id="PTHR10434">
    <property type="entry name" value="1-ACYL-SN-GLYCEROL-3-PHOSPHATE ACYLTRANSFERASE"/>
    <property type="match status" value="1"/>
</dbReference>
<sequence length="191" mass="21691">MHLYLFFKLGPIKIQHRDRAIMNQPYILVAQHHHAWDALVYATTLAPTPFFFMAKQALFKQPLVGWLLRRLNAFPIDRGQPNVAVLNQTVDHLKTRPESLIVFPSGSRYSSTLKSGYLVIAHNSGAPILPVAIQHQGWGRNTLVIGDAIQTDPSQPLNRKQREQATYDLNQTFTALAEEMPARKSWLPVIF</sequence>
<dbReference type="PANTHER" id="PTHR10434:SF40">
    <property type="entry name" value="1-ACYL-SN-GLYCEROL-3-PHOSPHATE ACYLTRANSFERASE"/>
    <property type="match status" value="1"/>
</dbReference>
<dbReference type="PATRIC" id="fig|1423733.4.peg.509"/>
<dbReference type="GO" id="GO:0006654">
    <property type="term" value="P:phosphatidic acid biosynthetic process"/>
    <property type="evidence" value="ECO:0007669"/>
    <property type="project" value="TreeGrafter"/>
</dbReference>
<accession>A0A0R2BE32</accession>
<evidence type="ECO:0000256" key="2">
    <source>
        <dbReference type="ARBA" id="ARBA00023315"/>
    </source>
</evidence>
<dbReference type="SMART" id="SM00563">
    <property type="entry name" value="PlsC"/>
    <property type="match status" value="1"/>
</dbReference>
<dbReference type="GO" id="GO:0003841">
    <property type="term" value="F:1-acylglycerol-3-phosphate O-acyltransferase activity"/>
    <property type="evidence" value="ECO:0007669"/>
    <property type="project" value="TreeGrafter"/>
</dbReference>
<evidence type="ECO:0000313" key="5">
    <source>
        <dbReference type="Proteomes" id="UP000051845"/>
    </source>
</evidence>
<evidence type="ECO:0000256" key="1">
    <source>
        <dbReference type="ARBA" id="ARBA00022679"/>
    </source>
</evidence>
<gene>
    <name evidence="4" type="ORF">FC82_GL000487</name>
</gene>
<feature type="domain" description="Phospholipid/glycerol acyltransferase" evidence="3">
    <location>
        <begin position="26"/>
        <end position="136"/>
    </location>
</feature>
<dbReference type="SUPFAM" id="SSF69593">
    <property type="entry name" value="Glycerol-3-phosphate (1)-acyltransferase"/>
    <property type="match status" value="1"/>
</dbReference>
<comment type="caution">
    <text evidence="4">The sequence shown here is derived from an EMBL/GenBank/DDBJ whole genome shotgun (WGS) entry which is preliminary data.</text>
</comment>
<evidence type="ECO:0000313" key="4">
    <source>
        <dbReference type="EMBL" id="KRM77242.1"/>
    </source>
</evidence>
<name>A0A0R2BE32_SECCO</name>
<dbReference type="CDD" id="cd07989">
    <property type="entry name" value="LPLAT_AGPAT-like"/>
    <property type="match status" value="1"/>
</dbReference>
<proteinExistence type="predicted"/>
<keyword evidence="1" id="KW-0808">Transferase</keyword>
<reference evidence="4 5" key="1">
    <citation type="journal article" date="2015" name="Genome Announc.">
        <title>Expanding the biotechnology potential of lactobacilli through comparative genomics of 213 strains and associated genera.</title>
        <authorList>
            <person name="Sun Z."/>
            <person name="Harris H.M."/>
            <person name="McCann A."/>
            <person name="Guo C."/>
            <person name="Argimon S."/>
            <person name="Zhang W."/>
            <person name="Yang X."/>
            <person name="Jeffery I.B."/>
            <person name="Cooney J.C."/>
            <person name="Kagawa T.F."/>
            <person name="Liu W."/>
            <person name="Song Y."/>
            <person name="Salvetti E."/>
            <person name="Wrobel A."/>
            <person name="Rasinkangas P."/>
            <person name="Parkhill J."/>
            <person name="Rea M.C."/>
            <person name="O'Sullivan O."/>
            <person name="Ritari J."/>
            <person name="Douillard F.P."/>
            <person name="Paul Ross R."/>
            <person name="Yang R."/>
            <person name="Briner A.E."/>
            <person name="Felis G.E."/>
            <person name="de Vos W.M."/>
            <person name="Barrangou R."/>
            <person name="Klaenhammer T.R."/>
            <person name="Caufield P.W."/>
            <person name="Cui Y."/>
            <person name="Zhang H."/>
            <person name="O'Toole P.W."/>
        </authorList>
    </citation>
    <scope>NUCLEOTIDE SEQUENCE [LARGE SCALE GENOMIC DNA]</scope>
    <source>
        <strain evidence="4 5">DSM 20515</strain>
    </source>
</reference>
<protein>
    <recommendedName>
        <fullName evidence="3">Phospholipid/glycerol acyltransferase domain-containing protein</fullName>
    </recommendedName>
</protein>
<dbReference type="Pfam" id="PF01553">
    <property type="entry name" value="Acyltransferase"/>
    <property type="match status" value="1"/>
</dbReference>
<dbReference type="EMBL" id="AYYR01000013">
    <property type="protein sequence ID" value="KRM77242.1"/>
    <property type="molecule type" value="Genomic_DNA"/>
</dbReference>
<keyword evidence="2" id="KW-0012">Acyltransferase</keyword>
<organism evidence="4 5">
    <name type="scientific">Secundilactobacillus collinoides DSM 20515 = JCM 1123</name>
    <dbReference type="NCBI Taxonomy" id="1423733"/>
    <lineage>
        <taxon>Bacteria</taxon>
        <taxon>Bacillati</taxon>
        <taxon>Bacillota</taxon>
        <taxon>Bacilli</taxon>
        <taxon>Lactobacillales</taxon>
        <taxon>Lactobacillaceae</taxon>
        <taxon>Secundilactobacillus</taxon>
    </lineage>
</organism>
<dbReference type="Proteomes" id="UP000051845">
    <property type="component" value="Unassembled WGS sequence"/>
</dbReference>